<evidence type="ECO:0000256" key="1">
    <source>
        <dbReference type="ARBA" id="ARBA00022649"/>
    </source>
</evidence>
<dbReference type="InterPro" id="IPR035093">
    <property type="entry name" value="RelE/ParE_toxin_dom_sf"/>
</dbReference>
<proteinExistence type="predicted"/>
<reference evidence="2 3" key="1">
    <citation type="journal article" date="2016" name="Nat. Commun.">
        <title>Thousands of microbial genomes shed light on interconnected biogeochemical processes in an aquifer system.</title>
        <authorList>
            <person name="Anantharaman K."/>
            <person name="Brown C.T."/>
            <person name="Hug L.A."/>
            <person name="Sharon I."/>
            <person name="Castelle C.J."/>
            <person name="Probst A.J."/>
            <person name="Thomas B.C."/>
            <person name="Singh A."/>
            <person name="Wilkins M.J."/>
            <person name="Karaoz U."/>
            <person name="Brodie E.L."/>
            <person name="Williams K.H."/>
            <person name="Hubbard S.S."/>
            <person name="Banfield J.F."/>
        </authorList>
    </citation>
    <scope>NUCLEOTIDE SEQUENCE [LARGE SCALE GENOMIC DNA]</scope>
</reference>
<dbReference type="Proteomes" id="UP000178042">
    <property type="component" value="Unassembled WGS sequence"/>
</dbReference>
<comment type="caution">
    <text evidence="2">The sequence shown here is derived from an EMBL/GenBank/DDBJ whole genome shotgun (WGS) entry which is preliminary data.</text>
</comment>
<gene>
    <name evidence="2" type="ORF">A3C86_01445</name>
</gene>
<evidence type="ECO:0000313" key="3">
    <source>
        <dbReference type="Proteomes" id="UP000178042"/>
    </source>
</evidence>
<evidence type="ECO:0008006" key="4">
    <source>
        <dbReference type="Google" id="ProtNLM"/>
    </source>
</evidence>
<evidence type="ECO:0000313" key="2">
    <source>
        <dbReference type="EMBL" id="OGG59034.1"/>
    </source>
</evidence>
<dbReference type="Gene3D" id="3.30.2310.20">
    <property type="entry name" value="RelE-like"/>
    <property type="match status" value="1"/>
</dbReference>
<name>A0A1F6DC77_9BACT</name>
<dbReference type="SUPFAM" id="SSF143011">
    <property type="entry name" value="RelE-like"/>
    <property type="match status" value="1"/>
</dbReference>
<keyword evidence="1" id="KW-1277">Toxin-antitoxin system</keyword>
<accession>A0A1F6DC77</accession>
<dbReference type="AlphaFoldDB" id="A0A1F6DC77"/>
<dbReference type="EMBL" id="MFLD01000031">
    <property type="protein sequence ID" value="OGG59034.1"/>
    <property type="molecule type" value="Genomic_DNA"/>
</dbReference>
<dbReference type="Pfam" id="PF05016">
    <property type="entry name" value="ParE_toxin"/>
    <property type="match status" value="1"/>
</dbReference>
<protein>
    <recommendedName>
        <fullName evidence="4">Addiction module toxin RelE</fullName>
    </recommendedName>
</protein>
<sequence length="85" mass="10358">MTFSPWFEKILRTLKRKNPNLVRAFAKHLPKVVANPELGKPLRHSLRNYRRIHIEGSFVLLYEIREREVYLIDLDHHDRVYKKYS</sequence>
<organism evidence="2 3">
    <name type="scientific">Candidatus Kaiserbacteria bacterium RIFCSPHIGHO2_02_FULL_49_16</name>
    <dbReference type="NCBI Taxonomy" id="1798490"/>
    <lineage>
        <taxon>Bacteria</taxon>
        <taxon>Candidatus Kaiseribacteriota</taxon>
    </lineage>
</organism>
<dbReference type="InterPro" id="IPR007712">
    <property type="entry name" value="RelE/ParE_toxin"/>
</dbReference>